<protein>
    <recommendedName>
        <fullName evidence="4">FLYWCH-type domain-containing protein</fullName>
    </recommendedName>
</protein>
<dbReference type="Proteomes" id="UP000594454">
    <property type="component" value="Chromosome 3"/>
</dbReference>
<name>A0A7R8UNQ3_HERIL</name>
<accession>A0A7R8UNQ3</accession>
<evidence type="ECO:0000313" key="6">
    <source>
        <dbReference type="Proteomes" id="UP000594454"/>
    </source>
</evidence>
<proteinExistence type="predicted"/>
<keyword evidence="3" id="KW-0862">Zinc</keyword>
<dbReference type="Gene3D" id="2.20.25.240">
    <property type="match status" value="1"/>
</dbReference>
<evidence type="ECO:0000256" key="3">
    <source>
        <dbReference type="ARBA" id="ARBA00022833"/>
    </source>
</evidence>
<sequence>MQLTISRCSEQAKKEKCNYFLMAIIIGVLRLVRKGIDRIDKDDAGKLSEFRNVAVFGFTQKHQKMLIIGKHNYVVDRKLKNSINWRCSKYRRMNCKARAATKVINSEERYENIL</sequence>
<feature type="domain" description="FLYWCH-type" evidence="4">
    <location>
        <begin position="59"/>
        <end position="105"/>
    </location>
</feature>
<keyword evidence="1" id="KW-0479">Metal-binding</keyword>
<keyword evidence="6" id="KW-1185">Reference proteome</keyword>
<dbReference type="AlphaFoldDB" id="A0A7R8UNQ3"/>
<dbReference type="GO" id="GO:0008270">
    <property type="term" value="F:zinc ion binding"/>
    <property type="evidence" value="ECO:0007669"/>
    <property type="project" value="UniProtKB-KW"/>
</dbReference>
<evidence type="ECO:0000256" key="1">
    <source>
        <dbReference type="ARBA" id="ARBA00022723"/>
    </source>
</evidence>
<dbReference type="EMBL" id="LR899011">
    <property type="protein sequence ID" value="CAD7083889.1"/>
    <property type="molecule type" value="Genomic_DNA"/>
</dbReference>
<reference evidence="5 6" key="1">
    <citation type="submission" date="2020-11" db="EMBL/GenBank/DDBJ databases">
        <authorList>
            <person name="Wallbank WR R."/>
            <person name="Pardo Diaz C."/>
            <person name="Kozak K."/>
            <person name="Martin S."/>
            <person name="Jiggins C."/>
            <person name="Moest M."/>
            <person name="Warren A I."/>
            <person name="Generalovic N T."/>
            <person name="Byers J.R.P. K."/>
            <person name="Montejo-Kovacevich G."/>
            <person name="Yen C E."/>
        </authorList>
    </citation>
    <scope>NUCLEOTIDE SEQUENCE [LARGE SCALE GENOMIC DNA]</scope>
</reference>
<evidence type="ECO:0000259" key="4">
    <source>
        <dbReference type="Pfam" id="PF04500"/>
    </source>
</evidence>
<dbReference type="InParanoid" id="A0A7R8UNQ3"/>
<dbReference type="OrthoDB" id="2311693at2759"/>
<keyword evidence="2" id="KW-0863">Zinc-finger</keyword>
<evidence type="ECO:0000313" key="5">
    <source>
        <dbReference type="EMBL" id="CAD7083889.1"/>
    </source>
</evidence>
<dbReference type="InterPro" id="IPR007588">
    <property type="entry name" value="Znf_FLYWCH"/>
</dbReference>
<dbReference type="Pfam" id="PF04500">
    <property type="entry name" value="FLYWCH"/>
    <property type="match status" value="1"/>
</dbReference>
<evidence type="ECO:0000256" key="2">
    <source>
        <dbReference type="ARBA" id="ARBA00022771"/>
    </source>
</evidence>
<gene>
    <name evidence="5" type="ORF">HERILL_LOCUS6815</name>
</gene>
<organism evidence="5 6">
    <name type="scientific">Hermetia illucens</name>
    <name type="common">Black soldier fly</name>
    <dbReference type="NCBI Taxonomy" id="343691"/>
    <lineage>
        <taxon>Eukaryota</taxon>
        <taxon>Metazoa</taxon>
        <taxon>Ecdysozoa</taxon>
        <taxon>Arthropoda</taxon>
        <taxon>Hexapoda</taxon>
        <taxon>Insecta</taxon>
        <taxon>Pterygota</taxon>
        <taxon>Neoptera</taxon>
        <taxon>Endopterygota</taxon>
        <taxon>Diptera</taxon>
        <taxon>Brachycera</taxon>
        <taxon>Stratiomyomorpha</taxon>
        <taxon>Stratiomyidae</taxon>
        <taxon>Hermetiinae</taxon>
        <taxon>Hermetia</taxon>
    </lineage>
</organism>